<name>A0A8K0WZB5_9PEZI</name>
<dbReference type="OrthoDB" id="2392202at2759"/>
<dbReference type="GO" id="GO:0034475">
    <property type="term" value="P:U4 snRNA 3'-end processing"/>
    <property type="evidence" value="ECO:0007669"/>
    <property type="project" value="TreeGrafter"/>
</dbReference>
<dbReference type="CDD" id="cd00593">
    <property type="entry name" value="RIBOc"/>
    <property type="match status" value="1"/>
</dbReference>
<proteinExistence type="predicted"/>
<keyword evidence="5" id="KW-1185">Reference proteome</keyword>
<feature type="region of interest" description="Disordered" evidence="2">
    <location>
        <begin position="1"/>
        <end position="27"/>
    </location>
</feature>
<dbReference type="GO" id="GO:0006364">
    <property type="term" value="P:rRNA processing"/>
    <property type="evidence" value="ECO:0007669"/>
    <property type="project" value="TreeGrafter"/>
</dbReference>
<dbReference type="InterPro" id="IPR000999">
    <property type="entry name" value="RNase_III_dom"/>
</dbReference>
<dbReference type="GO" id="GO:0003723">
    <property type="term" value="F:RNA binding"/>
    <property type="evidence" value="ECO:0007669"/>
    <property type="project" value="UniProtKB-KW"/>
</dbReference>
<evidence type="ECO:0000313" key="4">
    <source>
        <dbReference type="EMBL" id="KAH7347747.1"/>
    </source>
</evidence>
<keyword evidence="1" id="KW-0694">RNA-binding</keyword>
<dbReference type="SUPFAM" id="SSF69065">
    <property type="entry name" value="RNase III domain-like"/>
    <property type="match status" value="1"/>
</dbReference>
<sequence>MSKRSHSQVSSGGDAASKRRAIAPGSDDETALSLLRTHADGLLECLRAIKSGSLTNPSQELRDISQSILPAIQHLAQSGPSQNHDTETPSSVQQAPIERSETQKEPAPPIPPFLLLPPFKLADVPDVLPPLPPIRDPVLLATALTHSGVSRKVSENYDRLEWLGDAYSEVISSSLLYATFPHLEAGKLSQLRELLIKNVTLGALAEKYGLVEKANLPADVRTSPDRMRKVPGDLMEAYTAAVVLDDPVHGLQRVGEWLRAVFGMTIKDQIKSHERAIAKAPSEIEGSGLNAKDRLRSLIVVPGVKLRYEDDPAGPKFDKHHKKLAVYSVNLYMDGWGEKNKMLGRGTDLGKKQAGQKAAQMALDSTALIKKLSQKKKAYEAAQAGQ</sequence>
<feature type="compositionally biased region" description="Polar residues" evidence="2">
    <location>
        <begin position="76"/>
        <end position="94"/>
    </location>
</feature>
<dbReference type="Proteomes" id="UP000813385">
    <property type="component" value="Unassembled WGS sequence"/>
</dbReference>
<accession>A0A8K0WZB5</accession>
<dbReference type="PANTHER" id="PTHR11207:SF0">
    <property type="entry name" value="RIBONUCLEASE 3"/>
    <property type="match status" value="1"/>
</dbReference>
<dbReference type="InterPro" id="IPR036389">
    <property type="entry name" value="RNase_III_sf"/>
</dbReference>
<evidence type="ECO:0000256" key="1">
    <source>
        <dbReference type="ARBA" id="ARBA00022884"/>
    </source>
</evidence>
<dbReference type="SMART" id="SM00535">
    <property type="entry name" value="RIBOc"/>
    <property type="match status" value="1"/>
</dbReference>
<dbReference type="SUPFAM" id="SSF54768">
    <property type="entry name" value="dsRNA-binding domain-like"/>
    <property type="match status" value="1"/>
</dbReference>
<dbReference type="PROSITE" id="PS00517">
    <property type="entry name" value="RNASE_3_1"/>
    <property type="match status" value="1"/>
</dbReference>
<evidence type="ECO:0000256" key="2">
    <source>
        <dbReference type="SAM" id="MobiDB-lite"/>
    </source>
</evidence>
<dbReference type="EMBL" id="JAGPXD010000007">
    <property type="protein sequence ID" value="KAH7347747.1"/>
    <property type="molecule type" value="Genomic_DNA"/>
</dbReference>
<reference evidence="4" key="1">
    <citation type="journal article" date="2021" name="Nat. Commun.">
        <title>Genetic determinants of endophytism in the Arabidopsis root mycobiome.</title>
        <authorList>
            <person name="Mesny F."/>
            <person name="Miyauchi S."/>
            <person name="Thiergart T."/>
            <person name="Pickel B."/>
            <person name="Atanasova L."/>
            <person name="Karlsson M."/>
            <person name="Huettel B."/>
            <person name="Barry K.W."/>
            <person name="Haridas S."/>
            <person name="Chen C."/>
            <person name="Bauer D."/>
            <person name="Andreopoulos W."/>
            <person name="Pangilinan J."/>
            <person name="LaButti K."/>
            <person name="Riley R."/>
            <person name="Lipzen A."/>
            <person name="Clum A."/>
            <person name="Drula E."/>
            <person name="Henrissat B."/>
            <person name="Kohler A."/>
            <person name="Grigoriev I.V."/>
            <person name="Martin F.M."/>
            <person name="Hacquard S."/>
        </authorList>
    </citation>
    <scope>NUCLEOTIDE SEQUENCE</scope>
    <source>
        <strain evidence="4">MPI-CAGE-AT-0016</strain>
    </source>
</reference>
<dbReference type="GO" id="GO:0005654">
    <property type="term" value="C:nucleoplasm"/>
    <property type="evidence" value="ECO:0007669"/>
    <property type="project" value="TreeGrafter"/>
</dbReference>
<dbReference type="PROSITE" id="PS50142">
    <property type="entry name" value="RNASE_3_2"/>
    <property type="match status" value="1"/>
</dbReference>
<dbReference type="PANTHER" id="PTHR11207">
    <property type="entry name" value="RIBONUCLEASE III"/>
    <property type="match status" value="1"/>
</dbReference>
<evidence type="ECO:0000313" key="5">
    <source>
        <dbReference type="Proteomes" id="UP000813385"/>
    </source>
</evidence>
<dbReference type="Gene3D" id="1.10.1520.10">
    <property type="entry name" value="Ribonuclease III domain"/>
    <property type="match status" value="1"/>
</dbReference>
<protein>
    <submittedName>
        <fullName evidence="4">Ribonuclease</fullName>
    </submittedName>
</protein>
<comment type="caution">
    <text evidence="4">The sequence shown here is derived from an EMBL/GenBank/DDBJ whole genome shotgun (WGS) entry which is preliminary data.</text>
</comment>
<feature type="region of interest" description="Disordered" evidence="2">
    <location>
        <begin position="76"/>
        <end position="109"/>
    </location>
</feature>
<dbReference type="Gene3D" id="3.30.160.20">
    <property type="match status" value="1"/>
</dbReference>
<dbReference type="GO" id="GO:0004525">
    <property type="term" value="F:ribonuclease III activity"/>
    <property type="evidence" value="ECO:0007669"/>
    <property type="project" value="InterPro"/>
</dbReference>
<organism evidence="4 5">
    <name type="scientific">Plectosphaerella cucumerina</name>
    <dbReference type="NCBI Taxonomy" id="40658"/>
    <lineage>
        <taxon>Eukaryota</taxon>
        <taxon>Fungi</taxon>
        <taxon>Dikarya</taxon>
        <taxon>Ascomycota</taxon>
        <taxon>Pezizomycotina</taxon>
        <taxon>Sordariomycetes</taxon>
        <taxon>Hypocreomycetidae</taxon>
        <taxon>Glomerellales</taxon>
        <taxon>Plectosphaerellaceae</taxon>
        <taxon>Plectosphaerella</taxon>
    </lineage>
</organism>
<dbReference type="GO" id="GO:0006369">
    <property type="term" value="P:termination of RNA polymerase II transcription"/>
    <property type="evidence" value="ECO:0007669"/>
    <property type="project" value="TreeGrafter"/>
</dbReference>
<dbReference type="AlphaFoldDB" id="A0A8K0WZB5"/>
<dbReference type="Pfam" id="PF00636">
    <property type="entry name" value="Ribonuclease_3"/>
    <property type="match status" value="1"/>
</dbReference>
<feature type="domain" description="RNase III" evidence="3">
    <location>
        <begin position="139"/>
        <end position="247"/>
    </location>
</feature>
<evidence type="ECO:0000259" key="3">
    <source>
        <dbReference type="PROSITE" id="PS50142"/>
    </source>
</evidence>
<gene>
    <name evidence="4" type="ORF">B0T11DRAFT_144111</name>
</gene>